<evidence type="ECO:0000256" key="4">
    <source>
        <dbReference type="ARBA" id="ARBA00022741"/>
    </source>
</evidence>
<dbReference type="GO" id="GO:0004823">
    <property type="term" value="F:leucine-tRNA ligase activity"/>
    <property type="evidence" value="ECO:0007669"/>
    <property type="project" value="UniProtKB-UniRule"/>
</dbReference>
<evidence type="ECO:0000259" key="12">
    <source>
        <dbReference type="Pfam" id="PF08264"/>
    </source>
</evidence>
<evidence type="ECO:0000256" key="8">
    <source>
        <dbReference type="ARBA" id="ARBA00047469"/>
    </source>
</evidence>
<feature type="domain" description="Aminoacyl-tRNA synthetase class Ia" evidence="11">
    <location>
        <begin position="432"/>
        <end position="630"/>
    </location>
</feature>
<keyword evidence="5 9" id="KW-0067">ATP-binding</keyword>
<name>A0A1G2DVR0_9BACT</name>
<comment type="subcellular location">
    <subcellularLocation>
        <location evidence="9">Cytoplasm</location>
    </subcellularLocation>
</comment>
<feature type="domain" description="Leucyl-tRNA synthetase editing" evidence="14">
    <location>
        <begin position="220"/>
        <end position="419"/>
    </location>
</feature>
<keyword evidence="6 9" id="KW-0648">Protein biosynthesis</keyword>
<accession>A0A1G2DVR0</accession>
<dbReference type="Pfam" id="PF09334">
    <property type="entry name" value="tRNA-synt_1g"/>
    <property type="match status" value="1"/>
</dbReference>
<dbReference type="GO" id="GO:0005524">
    <property type="term" value="F:ATP binding"/>
    <property type="evidence" value="ECO:0007669"/>
    <property type="project" value="UniProtKB-UniRule"/>
</dbReference>
<dbReference type="EC" id="6.1.1.4" evidence="9"/>
<dbReference type="InterPro" id="IPR002302">
    <property type="entry name" value="Leu-tRNA-ligase"/>
</dbReference>
<evidence type="ECO:0000256" key="5">
    <source>
        <dbReference type="ARBA" id="ARBA00022840"/>
    </source>
</evidence>
<keyword evidence="2 9" id="KW-0963">Cytoplasm</keyword>
<organism evidence="15 16">
    <name type="scientific">Candidatus Nealsonbacteria bacterium RBG_13_37_56</name>
    <dbReference type="NCBI Taxonomy" id="1801661"/>
    <lineage>
        <taxon>Bacteria</taxon>
        <taxon>Candidatus Nealsoniibacteriota</taxon>
    </lineage>
</organism>
<dbReference type="PANTHER" id="PTHR43740">
    <property type="entry name" value="LEUCYL-TRNA SYNTHETASE"/>
    <property type="match status" value="1"/>
</dbReference>
<dbReference type="PROSITE" id="PS00178">
    <property type="entry name" value="AA_TRNA_LIGASE_I"/>
    <property type="match status" value="1"/>
</dbReference>
<evidence type="ECO:0000256" key="10">
    <source>
        <dbReference type="RuleBase" id="RU363035"/>
    </source>
</evidence>
<sequence length="825" mass="95917">MEKYNPEKIEKKWQKEWEKKDAFKAIDKDKKPKYYVLVEFPYPSGDGLHVGHARPYIALDILARKKRMEGFNVLFPMGWDAFGLPTENYAIKTGIHPAVATKKNTDNFKRQQKNLGLSFDWNREINTADPSYYKWTQWIFIQLFKNGLAYKDKIAINWCPRCKIGLANEEAINSVCERCGEKVVKKEKEQWMLKITKYADRLIDDLDKVDYPEKIKISQKEWIGKSQGAEIKFNIIVQASDIKYWVNVFTTRPDTLFGCTYLVLAPEHPLIEKFKDKILNYKNVEKYIEKSKSRMEKDRMAQDKEKTGIELKGVKAVNPANNRKIPIFVADYVLMQYGTGAIMAVPVHDQRDFDFAKKYNLAMIEVIKPSEVRPRINYPRSDLGGNYSEAHEGEGVLINSGRFTGMKSKEAKKRMVAWLANKGLAEETINYKLRDWVFSRQRYWGEPIPMIECKKCGWQTVPEKDLPVELPKVKSYKPSEKGESPLAKAEKWINVECPKCKGLAKRETDVMPNWAGSNWYYLAYLMRGISSFQFPISKYKKAFEYWMPVDWYNGGMEHTTLHLLYSRFIFKFLWDIKAVPKSIGPEPYKKRTSHGVILGPGGIKMSKSKGNVINPDKIVKEYGADTLRVYEMFMGPFEQMIPWDVKGVKGIKRFLEKVWKLQYNVGDRLGNGHELEKIAHQTIKKVTEDIESLKFNTAISSLMILLNDLEKEKELCLTQYSSFLILLSPFAPHLTEELWQRAKLEGSCRNQEWIKHNHRLIEENKVNLIIQINGKVRDKVEVEADISEVQAKKIALAQEKVLKWIGKNKIQKIIFVKNKIINFVI</sequence>
<dbReference type="InterPro" id="IPR009080">
    <property type="entry name" value="tRNAsynth_Ia_anticodon-bd"/>
</dbReference>
<dbReference type="Gene3D" id="3.40.50.620">
    <property type="entry name" value="HUPs"/>
    <property type="match status" value="2"/>
</dbReference>
<keyword evidence="3 9" id="KW-0436">Ligase</keyword>
<evidence type="ECO:0000256" key="6">
    <source>
        <dbReference type="ARBA" id="ARBA00022917"/>
    </source>
</evidence>
<keyword evidence="7 9" id="KW-0030">Aminoacyl-tRNA synthetase</keyword>
<dbReference type="HAMAP" id="MF_00049_B">
    <property type="entry name" value="Leu_tRNA_synth_B"/>
    <property type="match status" value="1"/>
</dbReference>
<dbReference type="Gene3D" id="1.10.730.10">
    <property type="entry name" value="Isoleucyl-tRNA Synthetase, Domain 1"/>
    <property type="match status" value="2"/>
</dbReference>
<dbReference type="GO" id="GO:0006429">
    <property type="term" value="P:leucyl-tRNA aminoacylation"/>
    <property type="evidence" value="ECO:0007669"/>
    <property type="project" value="UniProtKB-UniRule"/>
</dbReference>
<dbReference type="GO" id="GO:0002161">
    <property type="term" value="F:aminoacyl-tRNA deacylase activity"/>
    <property type="evidence" value="ECO:0007669"/>
    <property type="project" value="InterPro"/>
</dbReference>
<evidence type="ECO:0000259" key="14">
    <source>
        <dbReference type="Pfam" id="PF13603"/>
    </source>
</evidence>
<dbReference type="FunFam" id="1.10.730.10:FF:000002">
    <property type="entry name" value="Leucine--tRNA ligase"/>
    <property type="match status" value="1"/>
</dbReference>
<dbReference type="InterPro" id="IPR014729">
    <property type="entry name" value="Rossmann-like_a/b/a_fold"/>
</dbReference>
<dbReference type="SUPFAM" id="SSF52374">
    <property type="entry name" value="Nucleotidylyl transferase"/>
    <property type="match status" value="1"/>
</dbReference>
<comment type="similarity">
    <text evidence="1 9 10">Belongs to the class-I aminoacyl-tRNA synthetase family.</text>
</comment>
<dbReference type="FunFam" id="3.40.50.620:FF:000077">
    <property type="entry name" value="Leucine--tRNA ligase"/>
    <property type="match status" value="1"/>
</dbReference>
<dbReference type="Gene3D" id="3.10.20.590">
    <property type="match status" value="1"/>
</dbReference>
<dbReference type="PANTHER" id="PTHR43740:SF2">
    <property type="entry name" value="LEUCINE--TRNA LIGASE, MITOCHONDRIAL"/>
    <property type="match status" value="1"/>
</dbReference>
<evidence type="ECO:0000256" key="2">
    <source>
        <dbReference type="ARBA" id="ARBA00022490"/>
    </source>
</evidence>
<dbReference type="Proteomes" id="UP000178893">
    <property type="component" value="Unassembled WGS sequence"/>
</dbReference>
<dbReference type="EMBL" id="MHLW01000029">
    <property type="protein sequence ID" value="OGZ17657.1"/>
    <property type="molecule type" value="Genomic_DNA"/>
</dbReference>
<evidence type="ECO:0000259" key="13">
    <source>
        <dbReference type="Pfam" id="PF09334"/>
    </source>
</evidence>
<dbReference type="Pfam" id="PF13603">
    <property type="entry name" value="tRNA-synt_1_2"/>
    <property type="match status" value="1"/>
</dbReference>
<feature type="domain" description="Methionyl/Valyl/Leucyl/Isoleucyl-tRNA synthetase anticodon-binding" evidence="12">
    <location>
        <begin position="677"/>
        <end position="787"/>
    </location>
</feature>
<keyword evidence="4 9" id="KW-0547">Nucleotide-binding</keyword>
<dbReference type="Pfam" id="PF00133">
    <property type="entry name" value="tRNA-synt_1"/>
    <property type="match status" value="1"/>
</dbReference>
<dbReference type="InterPro" id="IPR001412">
    <property type="entry name" value="aa-tRNA-synth_I_CS"/>
</dbReference>
<dbReference type="SUPFAM" id="SSF47323">
    <property type="entry name" value="Anticodon-binding domain of a subclass of class I aminoacyl-tRNA synthetases"/>
    <property type="match status" value="1"/>
</dbReference>
<evidence type="ECO:0000256" key="7">
    <source>
        <dbReference type="ARBA" id="ARBA00023146"/>
    </source>
</evidence>
<dbReference type="InterPro" id="IPR013155">
    <property type="entry name" value="M/V/L/I-tRNA-synth_anticd-bd"/>
</dbReference>
<dbReference type="SUPFAM" id="SSF50677">
    <property type="entry name" value="ValRS/IleRS/LeuRS editing domain"/>
    <property type="match status" value="1"/>
</dbReference>
<comment type="caution">
    <text evidence="9">Lacks conserved residue(s) required for the propagation of feature annotation.</text>
</comment>
<comment type="caution">
    <text evidence="15">The sequence shown here is derived from an EMBL/GenBank/DDBJ whole genome shotgun (WGS) entry which is preliminary data.</text>
</comment>
<dbReference type="PRINTS" id="PR00985">
    <property type="entry name" value="TRNASYNTHLEU"/>
</dbReference>
<dbReference type="CDD" id="cd07958">
    <property type="entry name" value="Anticodon_Ia_Leu_BEm"/>
    <property type="match status" value="1"/>
</dbReference>
<evidence type="ECO:0000313" key="16">
    <source>
        <dbReference type="Proteomes" id="UP000178893"/>
    </source>
</evidence>
<dbReference type="GO" id="GO:0005829">
    <property type="term" value="C:cytosol"/>
    <property type="evidence" value="ECO:0007669"/>
    <property type="project" value="TreeGrafter"/>
</dbReference>
<dbReference type="InterPro" id="IPR025709">
    <property type="entry name" value="Leu_tRNA-synth_edit"/>
</dbReference>
<gene>
    <name evidence="9" type="primary">leuS</name>
    <name evidence="15" type="ORF">A2V72_02620</name>
</gene>
<protein>
    <recommendedName>
        <fullName evidence="9">Leucine--tRNA ligase</fullName>
        <ecNumber evidence="9">6.1.1.4</ecNumber>
    </recommendedName>
    <alternativeName>
        <fullName evidence="9">Leucyl-tRNA synthetase</fullName>
        <shortName evidence="9">LeuRS</shortName>
    </alternativeName>
</protein>
<comment type="catalytic activity">
    <reaction evidence="8 9">
        <text>tRNA(Leu) + L-leucine + ATP = L-leucyl-tRNA(Leu) + AMP + diphosphate</text>
        <dbReference type="Rhea" id="RHEA:11688"/>
        <dbReference type="Rhea" id="RHEA-COMP:9613"/>
        <dbReference type="Rhea" id="RHEA-COMP:9622"/>
        <dbReference type="ChEBI" id="CHEBI:30616"/>
        <dbReference type="ChEBI" id="CHEBI:33019"/>
        <dbReference type="ChEBI" id="CHEBI:57427"/>
        <dbReference type="ChEBI" id="CHEBI:78442"/>
        <dbReference type="ChEBI" id="CHEBI:78494"/>
        <dbReference type="ChEBI" id="CHEBI:456215"/>
        <dbReference type="EC" id="6.1.1.4"/>
    </reaction>
</comment>
<dbReference type="AlphaFoldDB" id="A0A1G2DVR0"/>
<dbReference type="NCBIfam" id="TIGR00396">
    <property type="entry name" value="leuS_bact"/>
    <property type="match status" value="1"/>
</dbReference>
<proteinExistence type="inferred from homology"/>
<feature type="short sequence motif" description="'KMSKS' region" evidence="9">
    <location>
        <begin position="604"/>
        <end position="608"/>
    </location>
</feature>
<feature type="domain" description="Methionyl/Leucyl tRNA synthetase" evidence="13">
    <location>
        <begin position="35"/>
        <end position="181"/>
    </location>
</feature>
<reference evidence="15 16" key="1">
    <citation type="journal article" date="2016" name="Nat. Commun.">
        <title>Thousands of microbial genomes shed light on interconnected biogeochemical processes in an aquifer system.</title>
        <authorList>
            <person name="Anantharaman K."/>
            <person name="Brown C.T."/>
            <person name="Hug L.A."/>
            <person name="Sharon I."/>
            <person name="Castelle C.J."/>
            <person name="Probst A.J."/>
            <person name="Thomas B.C."/>
            <person name="Singh A."/>
            <person name="Wilkins M.J."/>
            <person name="Karaoz U."/>
            <person name="Brodie E.L."/>
            <person name="Williams K.H."/>
            <person name="Hubbard S.S."/>
            <person name="Banfield J.F."/>
        </authorList>
    </citation>
    <scope>NUCLEOTIDE SEQUENCE [LARGE SCALE GENOMIC DNA]</scope>
</reference>
<evidence type="ECO:0000313" key="15">
    <source>
        <dbReference type="EMBL" id="OGZ17657.1"/>
    </source>
</evidence>
<evidence type="ECO:0000256" key="9">
    <source>
        <dbReference type="HAMAP-Rule" id="MF_00049"/>
    </source>
</evidence>
<evidence type="ECO:0000259" key="11">
    <source>
        <dbReference type="Pfam" id="PF00133"/>
    </source>
</evidence>
<feature type="binding site" evidence="9">
    <location>
        <position position="607"/>
    </location>
    <ligand>
        <name>ATP</name>
        <dbReference type="ChEBI" id="CHEBI:30616"/>
    </ligand>
</feature>
<dbReference type="InterPro" id="IPR009008">
    <property type="entry name" value="Val/Leu/Ile-tRNA-synth_edit"/>
</dbReference>
<evidence type="ECO:0000256" key="3">
    <source>
        <dbReference type="ARBA" id="ARBA00022598"/>
    </source>
</evidence>
<dbReference type="InterPro" id="IPR002300">
    <property type="entry name" value="aa-tRNA-synth_Ia"/>
</dbReference>
<dbReference type="Pfam" id="PF08264">
    <property type="entry name" value="Anticodon_1"/>
    <property type="match status" value="1"/>
</dbReference>
<dbReference type="InterPro" id="IPR015413">
    <property type="entry name" value="Methionyl/Leucyl_tRNA_Synth"/>
</dbReference>
<evidence type="ECO:0000256" key="1">
    <source>
        <dbReference type="ARBA" id="ARBA00005594"/>
    </source>
</evidence>